<dbReference type="InterPro" id="IPR014001">
    <property type="entry name" value="Helicase_ATP-bd"/>
</dbReference>
<dbReference type="Gene3D" id="3.40.50.300">
    <property type="entry name" value="P-loop containing nucleotide triphosphate hydrolases"/>
    <property type="match status" value="1"/>
</dbReference>
<dbReference type="PROSITE" id="PS51194">
    <property type="entry name" value="HELICASE_CTER"/>
    <property type="match status" value="1"/>
</dbReference>
<keyword evidence="6" id="KW-0547">Nucleotide-binding</keyword>
<dbReference type="Pfam" id="PF00176">
    <property type="entry name" value="SNF2-rel_dom"/>
    <property type="match status" value="1"/>
</dbReference>
<evidence type="ECO:0000256" key="1">
    <source>
        <dbReference type="ARBA" id="ARBA00022801"/>
    </source>
</evidence>
<evidence type="ECO:0000259" key="4">
    <source>
        <dbReference type="PROSITE" id="PS51192"/>
    </source>
</evidence>
<name>A0ABS7TTF2_9BACT</name>
<dbReference type="SMART" id="SM00487">
    <property type="entry name" value="DEXDc"/>
    <property type="match status" value="1"/>
</dbReference>
<dbReference type="InterPro" id="IPR027417">
    <property type="entry name" value="P-loop_NTPase"/>
</dbReference>
<dbReference type="Proteomes" id="UP001139031">
    <property type="component" value="Unassembled WGS sequence"/>
</dbReference>
<dbReference type="CDD" id="cd18793">
    <property type="entry name" value="SF2_C_SNF"/>
    <property type="match status" value="1"/>
</dbReference>
<dbReference type="InterPro" id="IPR001650">
    <property type="entry name" value="Helicase_C-like"/>
</dbReference>
<dbReference type="SMART" id="SM00490">
    <property type="entry name" value="HELICc"/>
    <property type="match status" value="1"/>
</dbReference>
<feature type="domain" description="SWIM-type" evidence="3">
    <location>
        <begin position="52"/>
        <end position="85"/>
    </location>
</feature>
<comment type="caution">
    <text evidence="6">The sequence shown here is derived from an EMBL/GenBank/DDBJ whole genome shotgun (WGS) entry which is preliminary data.</text>
</comment>
<keyword evidence="6" id="KW-0067">ATP-binding</keyword>
<dbReference type="InterPro" id="IPR007527">
    <property type="entry name" value="Znf_SWIM"/>
</dbReference>
<evidence type="ECO:0000259" key="5">
    <source>
        <dbReference type="PROSITE" id="PS51194"/>
    </source>
</evidence>
<feature type="domain" description="Helicase C-terminal" evidence="5">
    <location>
        <begin position="818"/>
        <end position="974"/>
    </location>
</feature>
<keyword evidence="2" id="KW-0863">Zinc-finger</keyword>
<protein>
    <submittedName>
        <fullName evidence="6">DEAD/DEAH box helicase</fullName>
    </submittedName>
</protein>
<dbReference type="InterPro" id="IPR000330">
    <property type="entry name" value="SNF2_N"/>
</dbReference>
<dbReference type="GO" id="GO:0004386">
    <property type="term" value="F:helicase activity"/>
    <property type="evidence" value="ECO:0007669"/>
    <property type="project" value="UniProtKB-KW"/>
</dbReference>
<dbReference type="EMBL" id="JAIRAU010000027">
    <property type="protein sequence ID" value="MBZ5711518.1"/>
    <property type="molecule type" value="Genomic_DNA"/>
</dbReference>
<keyword evidence="2" id="KW-0479">Metal-binding</keyword>
<dbReference type="PROSITE" id="PS51192">
    <property type="entry name" value="HELICASE_ATP_BIND_1"/>
    <property type="match status" value="1"/>
</dbReference>
<evidence type="ECO:0000313" key="6">
    <source>
        <dbReference type="EMBL" id="MBZ5711518.1"/>
    </source>
</evidence>
<organism evidence="6 7">
    <name type="scientific">Nannocystis pusilla</name>
    <dbReference type="NCBI Taxonomy" id="889268"/>
    <lineage>
        <taxon>Bacteria</taxon>
        <taxon>Pseudomonadati</taxon>
        <taxon>Myxococcota</taxon>
        <taxon>Polyangia</taxon>
        <taxon>Nannocystales</taxon>
        <taxon>Nannocystaceae</taxon>
        <taxon>Nannocystis</taxon>
    </lineage>
</organism>
<proteinExistence type="predicted"/>
<sequence>MRALLDAVRAACTPRDWSRGVELARVGAVAGVRRERDEVVLRVAVKGAGKSPTVALYPGDAEWSCDCDEAGECCFHVAAAVIALQRAVEAGEALPRGSERSGRVGYRLRRVEGGLELVRVRVSEGTGPEGKETPLGFSLLQITSGKVEGPGIVATAADLAVESALGIYKRGPLAPVITRKLVPALAICEDVTLDGKKITAAAEPAGYHGRVAAFEGGKGFRLYIVRDPTITEVFSGSGVVLCGDVLRCFDNGGIGPKEAAELRAGLQFPPERAGELVAEAIPALRARVKGFREKTDRLPVLSDARPRVVFEVGRAGTGMSVLPVLVYGTPETARVEAGRLVIHGREVPRRDAIAEASLVRRLGDLGLQFGRTTSAVGPLAVGLAEALRQFEGAEIAGESHREFVRKGPLHARMVAEAGGRLGIAFETGSSGHVSTADARRVLEAWQAGAGEVVLDDGGVAPLPVDWLSRFGSEVALLLAAREAGGGEPAPWARPALAELCRALDYPPPPELAGLAALVEGFEAIPEVPLPADLRVDLRPYQRRGVDWLAFLREARLGALLADDMGLGKTLQALCAVHGRTLVVAPTSVLHNWAAEAEKFRPGLRVSVYHGPKRRIDPQADLTLTSYALLRLDAEALAGEPWDMVILDEAQAIKNPESQVARAAFGLQAAWRVAMTGTPVENRLDELWSQIHFINPGLLGGRAEFQERYGRPIGDGDAAAARALRRRIAPFVLRRRKQEVARELPPRTEVVLRCSLDARERAVYEAIRAATHEEVVAQLQAGGGVLAALEALLRLRQAACHAALVPGQSAARSSKLELLLETLAEAIAEGHKALVFSQWTSLLDLCEPGLQAAGLPFCRLDGSTRDRGGVVARFQDPDGPPVMLISLKAGGTGLNLTAADHVFLLDPWWNPAVEDQAADRAHRIGQERPVIVHRLVAEDTVEERILALQARKRAIAEAALEDAAGAAAITRSDLLALLE</sequence>
<evidence type="ECO:0000259" key="3">
    <source>
        <dbReference type="PROSITE" id="PS50966"/>
    </source>
</evidence>
<evidence type="ECO:0000313" key="7">
    <source>
        <dbReference type="Proteomes" id="UP001139031"/>
    </source>
</evidence>
<keyword evidence="7" id="KW-1185">Reference proteome</keyword>
<dbReference type="Gene3D" id="3.40.50.10810">
    <property type="entry name" value="Tandem AAA-ATPase domain"/>
    <property type="match status" value="1"/>
</dbReference>
<dbReference type="PROSITE" id="PS50966">
    <property type="entry name" value="ZF_SWIM"/>
    <property type="match status" value="1"/>
</dbReference>
<dbReference type="InterPro" id="IPR038718">
    <property type="entry name" value="SNF2-like_sf"/>
</dbReference>
<accession>A0ABS7TTF2</accession>
<gene>
    <name evidence="6" type="ORF">K7C98_19945</name>
</gene>
<keyword evidence="6" id="KW-0347">Helicase</keyword>
<dbReference type="SUPFAM" id="SSF52540">
    <property type="entry name" value="P-loop containing nucleoside triphosphate hydrolases"/>
    <property type="match status" value="2"/>
</dbReference>
<keyword evidence="2" id="KW-0862">Zinc</keyword>
<dbReference type="InterPro" id="IPR049730">
    <property type="entry name" value="SNF2/RAD54-like_C"/>
</dbReference>
<evidence type="ECO:0000256" key="2">
    <source>
        <dbReference type="PROSITE-ProRule" id="PRU00325"/>
    </source>
</evidence>
<dbReference type="PANTHER" id="PTHR10799">
    <property type="entry name" value="SNF2/RAD54 HELICASE FAMILY"/>
    <property type="match status" value="1"/>
</dbReference>
<reference evidence="6" key="1">
    <citation type="submission" date="2021-08" db="EMBL/GenBank/DDBJ databases">
        <authorList>
            <person name="Stevens D.C."/>
        </authorList>
    </citation>
    <scope>NUCLEOTIDE SEQUENCE</scope>
    <source>
        <strain evidence="6">DSM 53165</strain>
    </source>
</reference>
<keyword evidence="1" id="KW-0378">Hydrolase</keyword>
<dbReference type="Pfam" id="PF00271">
    <property type="entry name" value="Helicase_C"/>
    <property type="match status" value="1"/>
</dbReference>
<dbReference type="RefSeq" id="WP_224193280.1">
    <property type="nucleotide sequence ID" value="NZ_JAIRAU010000027.1"/>
</dbReference>
<feature type="domain" description="Helicase ATP-binding" evidence="4">
    <location>
        <begin position="549"/>
        <end position="696"/>
    </location>
</feature>